<dbReference type="SUPFAM" id="SSF54791">
    <property type="entry name" value="Eukaryotic type KH-domain (KH-domain type I)"/>
    <property type="match status" value="1"/>
</dbReference>
<dbReference type="EMBL" id="CP111014">
    <property type="protein sequence ID" value="WAQ98946.1"/>
    <property type="molecule type" value="Genomic_DNA"/>
</dbReference>
<keyword evidence="8" id="KW-1185">Reference proteome</keyword>
<evidence type="ECO:0000259" key="6">
    <source>
        <dbReference type="Pfam" id="PF22675"/>
    </source>
</evidence>
<feature type="region of interest" description="Disordered" evidence="5">
    <location>
        <begin position="468"/>
        <end position="557"/>
    </location>
</feature>
<dbReference type="PANTHER" id="PTHR15744">
    <property type="entry name" value="BLOM7"/>
    <property type="match status" value="1"/>
</dbReference>
<feature type="domain" description="KHDC4/BBP-like KH-domain type I" evidence="6">
    <location>
        <begin position="71"/>
        <end position="145"/>
    </location>
</feature>
<feature type="compositionally biased region" description="Basic and acidic residues" evidence="5">
    <location>
        <begin position="486"/>
        <end position="503"/>
    </location>
</feature>
<dbReference type="Gene3D" id="3.30.1370.10">
    <property type="entry name" value="K Homology domain, type 1"/>
    <property type="match status" value="1"/>
</dbReference>
<dbReference type="InterPro" id="IPR036612">
    <property type="entry name" value="KH_dom_type_1_sf"/>
</dbReference>
<evidence type="ECO:0000256" key="4">
    <source>
        <dbReference type="ARBA" id="ARBA00045732"/>
    </source>
</evidence>
<feature type="region of interest" description="Disordered" evidence="5">
    <location>
        <begin position="594"/>
        <end position="807"/>
    </location>
</feature>
<feature type="region of interest" description="Disordered" evidence="5">
    <location>
        <begin position="819"/>
        <end position="925"/>
    </location>
</feature>
<evidence type="ECO:0000256" key="5">
    <source>
        <dbReference type="SAM" id="MobiDB-lite"/>
    </source>
</evidence>
<feature type="compositionally biased region" description="Low complexity" evidence="5">
    <location>
        <begin position="708"/>
        <end position="730"/>
    </location>
</feature>
<evidence type="ECO:0000313" key="8">
    <source>
        <dbReference type="Proteomes" id="UP001164746"/>
    </source>
</evidence>
<comment type="similarity">
    <text evidence="1">Belongs to the KHDC4 family.</text>
</comment>
<dbReference type="PANTHER" id="PTHR15744:SF0">
    <property type="entry name" value="KH HOMOLOGY DOMAIN-CONTAINING PROTEIN 4"/>
    <property type="match status" value="1"/>
</dbReference>
<feature type="compositionally biased region" description="Polar residues" evidence="5">
    <location>
        <begin position="468"/>
        <end position="481"/>
    </location>
</feature>
<feature type="compositionally biased region" description="Pro residues" evidence="5">
    <location>
        <begin position="915"/>
        <end position="925"/>
    </location>
</feature>
<dbReference type="InterPro" id="IPR055256">
    <property type="entry name" value="KH_1_KHDC4/BBP-like"/>
</dbReference>
<dbReference type="Proteomes" id="UP001164746">
    <property type="component" value="Chromosome 3"/>
</dbReference>
<feature type="compositionally biased region" description="Low complexity" evidence="5">
    <location>
        <begin position="625"/>
        <end position="650"/>
    </location>
</feature>
<dbReference type="InterPro" id="IPR047889">
    <property type="entry name" value="KHDC4_KH-I_second"/>
</dbReference>
<feature type="compositionally biased region" description="Low complexity" evidence="5">
    <location>
        <begin position="522"/>
        <end position="557"/>
    </location>
</feature>
<reference evidence="7" key="1">
    <citation type="submission" date="2022-11" db="EMBL/GenBank/DDBJ databases">
        <title>Centuries of genome instability and evolution in soft-shell clam transmissible cancer (bioRxiv).</title>
        <authorList>
            <person name="Hart S.F.M."/>
            <person name="Yonemitsu M.A."/>
            <person name="Giersch R.M."/>
            <person name="Beal B.F."/>
            <person name="Arriagada G."/>
            <person name="Davis B.W."/>
            <person name="Ostrander E.A."/>
            <person name="Goff S.P."/>
            <person name="Metzger M.J."/>
        </authorList>
    </citation>
    <scope>NUCLEOTIDE SEQUENCE</scope>
    <source>
        <strain evidence="7">MELC-2E11</strain>
        <tissue evidence="7">Siphon/mantle</tissue>
    </source>
</reference>
<comment type="function">
    <text evidence="4">RNA-binding protein involved in pre-mRNA splicing. Interacts with the PRP19C/Prp19 complex/NTC/Nineteen complex which is part of the spliceosome. Involved in regulating splice site selection. Binds preferentially RNA with A/C rich sequences and poly-C stretches.</text>
</comment>
<feature type="compositionally biased region" description="Low complexity" evidence="5">
    <location>
        <begin position="657"/>
        <end position="700"/>
    </location>
</feature>
<name>A0ABY7DQT4_MYAAR</name>
<sequence length="925" mass="100616">RRKTSMNNKNNPIDAAQEAIAKVNAMLIAKGKLKPSQLEIDHCTCMFKLRHKMLSVMQVFQEKLFVMLEHAPPNFGVKDKICGQNGLFLQHIQAETGAKISLRGKGSGFIELSGGEALEPMHIFIEHMNPVGVQQARELAMNLIQTVQQEFAAFQQSFVSMAPPNVVQQQQPIMMGPPQMVSLAQPPQIMHGQQVISSMPPNMMQPPPVQSTYMPPPSQGGVVSLPAPGVVMPQLASSFTPQNGMVQQGQPMQTFVPASSQQIQLVQSSEQPYLGGQPMLVSSGNQPPGTVVLTTVQHHGQQLQQPPMGLPAGMGLPPPQQFFSQPGGHPVSMHQPPQQMAAPPGISSPQPPATSIAQSMPHVQHQVYQQPLQAPQHLQQAPMEPQPGQPAPLEQSQGHQMGPPPQNVVWGSPGPSYAPAYSGAPVPIQQQAPGSTVVYSIQQPNQFQSGELIMSSGVPTQTIMVTSCSQPSMTSTPSSYVYKTGPAEEPRRRFTEEKDDKVPEGLLGYEHGPPHLTNLMVQPGQPQPLQHQQQQQQQQIPQQQQFQESPQPQPDQIYQGQVVQQIAPPQQVLVEAGQPQQVIYSQSGAPQVLVQQQQQPVPQPQYSFQGQHPIAGSPQPLPGAPQLVPGIQQPIQLQPGGPGQPQFVQQQPPPQMFSPQQQQQMQQAQIQQQQHQQQHQQMHQQPLQQQQPLHHQQQPPQQLPPPQQQQLPPSAQQQQLPPQPAGQIPQEQPRSESGSPAPSSQPGFPAATPPEDKTLMPPPPPPGMTGIKRQSMSPLPVTEPRKKVKGRGEEEEDDVDIPSSMASQVKELKKYSFNQYSGGPQLYHPPSSQGAYGGQYGGQNGQHGGVSSSPSSYTQATSQQPTPSFTNQPPPPPPPLFDEAGSQSPGRNEEKGRGFNSKFMPMAAGRDDLSQPPPPPPPRQY</sequence>
<protein>
    <recommendedName>
        <fullName evidence="2">KH homology domain-containing protein 4</fullName>
    </recommendedName>
    <alternativeName>
        <fullName evidence="3">Brings lots of money 7</fullName>
    </alternativeName>
</protein>
<dbReference type="InterPro" id="IPR031121">
    <property type="entry name" value="RIK/BLOM7"/>
</dbReference>
<feature type="compositionally biased region" description="Low complexity" evidence="5">
    <location>
        <begin position="849"/>
        <end position="871"/>
    </location>
</feature>
<dbReference type="CDD" id="cd22386">
    <property type="entry name" value="KH-I_KHDC4_rpt2"/>
    <property type="match status" value="1"/>
</dbReference>
<gene>
    <name evidence="7" type="ORF">MAR_023319</name>
</gene>
<accession>A0ABY7DQT4</accession>
<feature type="compositionally biased region" description="Polar residues" evidence="5">
    <location>
        <begin position="735"/>
        <end position="746"/>
    </location>
</feature>
<dbReference type="Pfam" id="PF22675">
    <property type="entry name" value="KH-I_KHDC4-BBP"/>
    <property type="match status" value="1"/>
</dbReference>
<feature type="compositionally biased region" description="Gly residues" evidence="5">
    <location>
        <begin position="835"/>
        <end position="848"/>
    </location>
</feature>
<evidence type="ECO:0000256" key="3">
    <source>
        <dbReference type="ARBA" id="ARBA00030267"/>
    </source>
</evidence>
<evidence type="ECO:0000256" key="2">
    <source>
        <dbReference type="ARBA" id="ARBA00017795"/>
    </source>
</evidence>
<feature type="non-terminal residue" evidence="7">
    <location>
        <position position="925"/>
    </location>
</feature>
<feature type="non-terminal residue" evidence="7">
    <location>
        <position position="1"/>
    </location>
</feature>
<organism evidence="7 8">
    <name type="scientific">Mya arenaria</name>
    <name type="common">Soft-shell clam</name>
    <dbReference type="NCBI Taxonomy" id="6604"/>
    <lineage>
        <taxon>Eukaryota</taxon>
        <taxon>Metazoa</taxon>
        <taxon>Spiralia</taxon>
        <taxon>Lophotrochozoa</taxon>
        <taxon>Mollusca</taxon>
        <taxon>Bivalvia</taxon>
        <taxon>Autobranchia</taxon>
        <taxon>Heteroconchia</taxon>
        <taxon>Euheterodonta</taxon>
        <taxon>Imparidentia</taxon>
        <taxon>Neoheterodontei</taxon>
        <taxon>Myida</taxon>
        <taxon>Myoidea</taxon>
        <taxon>Myidae</taxon>
        <taxon>Mya</taxon>
    </lineage>
</organism>
<evidence type="ECO:0000256" key="1">
    <source>
        <dbReference type="ARBA" id="ARBA00006093"/>
    </source>
</evidence>
<evidence type="ECO:0000313" key="7">
    <source>
        <dbReference type="EMBL" id="WAQ98946.1"/>
    </source>
</evidence>
<proteinExistence type="inferred from homology"/>
<feature type="region of interest" description="Disordered" evidence="5">
    <location>
        <begin position="318"/>
        <end position="414"/>
    </location>
</feature>
<feature type="compositionally biased region" description="Low complexity" evidence="5">
    <location>
        <begin position="369"/>
        <end position="382"/>
    </location>
</feature>
<feature type="compositionally biased region" description="Low complexity" evidence="5">
    <location>
        <begin position="318"/>
        <end position="344"/>
    </location>
</feature>